<proteinExistence type="predicted"/>
<feature type="region of interest" description="Disordered" evidence="1">
    <location>
        <begin position="486"/>
        <end position="512"/>
    </location>
</feature>
<feature type="compositionally biased region" description="Acidic residues" evidence="1">
    <location>
        <begin position="137"/>
        <end position="151"/>
    </location>
</feature>
<evidence type="ECO:0000256" key="2">
    <source>
        <dbReference type="SAM" id="Phobius"/>
    </source>
</evidence>
<dbReference type="SMART" id="SM00881">
    <property type="entry name" value="CoA_binding"/>
    <property type="match status" value="1"/>
</dbReference>
<evidence type="ECO:0000313" key="5">
    <source>
        <dbReference type="Proteomes" id="UP001610728"/>
    </source>
</evidence>
<keyword evidence="2" id="KW-0812">Transmembrane</keyword>
<keyword evidence="2" id="KW-0472">Membrane</keyword>
<evidence type="ECO:0000313" key="4">
    <source>
        <dbReference type="EMBL" id="KAL2890296.1"/>
    </source>
</evidence>
<comment type="caution">
    <text evidence="4">The sequence shown here is derived from an EMBL/GenBank/DDBJ whole genome shotgun (WGS) entry which is preliminary data.</text>
</comment>
<dbReference type="RefSeq" id="XP_070861476.1">
    <property type="nucleotide sequence ID" value="XM_071006319.1"/>
</dbReference>
<accession>A0ABR4MPT5</accession>
<feature type="domain" description="CoA-binding" evidence="3">
    <location>
        <begin position="684"/>
        <end position="781"/>
    </location>
</feature>
<gene>
    <name evidence="4" type="ORF">HOO65_020838</name>
</gene>
<dbReference type="EMBL" id="JABSNW010000002">
    <property type="protein sequence ID" value="KAL2890296.1"/>
    <property type="molecule type" value="Genomic_DNA"/>
</dbReference>
<keyword evidence="5" id="KW-1185">Reference proteome</keyword>
<protein>
    <submittedName>
        <fullName evidence="4">GPI-anchor transamidase</fullName>
    </submittedName>
</protein>
<dbReference type="Gene3D" id="3.40.50.720">
    <property type="entry name" value="NAD(P)-binding Rossmann-like Domain"/>
    <property type="match status" value="1"/>
</dbReference>
<dbReference type="PANTHER" id="PTHR33303:SF2">
    <property type="entry name" value="COA-BINDING DOMAIN-CONTAINING PROTEIN"/>
    <property type="match status" value="1"/>
</dbReference>
<dbReference type="Proteomes" id="UP001610728">
    <property type="component" value="Unassembled WGS sequence"/>
</dbReference>
<name>A0ABR4MPT5_9PEZI</name>
<dbReference type="Pfam" id="PF12657">
    <property type="entry name" value="TFIIIC_delta"/>
    <property type="match status" value="1"/>
</dbReference>
<feature type="region of interest" description="Disordered" evidence="1">
    <location>
        <begin position="107"/>
        <end position="158"/>
    </location>
</feature>
<organism evidence="4 5">
    <name type="scientific">Ceratocystis lukuohia</name>
    <dbReference type="NCBI Taxonomy" id="2019550"/>
    <lineage>
        <taxon>Eukaryota</taxon>
        <taxon>Fungi</taxon>
        <taxon>Dikarya</taxon>
        <taxon>Ascomycota</taxon>
        <taxon>Pezizomycotina</taxon>
        <taxon>Sordariomycetes</taxon>
        <taxon>Hypocreomycetidae</taxon>
        <taxon>Microascales</taxon>
        <taxon>Ceratocystidaceae</taxon>
        <taxon>Ceratocystis</taxon>
    </lineage>
</organism>
<dbReference type="Pfam" id="PF13380">
    <property type="entry name" value="CoA_binding_2"/>
    <property type="match status" value="1"/>
</dbReference>
<reference evidence="4 5" key="1">
    <citation type="submission" date="2020-05" db="EMBL/GenBank/DDBJ databases">
        <title>Ceratocystis lukuohia genome.</title>
        <authorList>
            <person name="Harrington T.C."/>
            <person name="Kim K."/>
            <person name="Mayers C.G."/>
        </authorList>
    </citation>
    <scope>NUCLEOTIDE SEQUENCE [LARGE SCALE GENOMIC DNA]</scope>
    <source>
        <strain evidence="4 5">C4212</strain>
    </source>
</reference>
<dbReference type="GeneID" id="98116471"/>
<dbReference type="InterPro" id="IPR003781">
    <property type="entry name" value="CoA-bd"/>
</dbReference>
<evidence type="ECO:0000259" key="3">
    <source>
        <dbReference type="SMART" id="SM00881"/>
    </source>
</evidence>
<dbReference type="InterPro" id="IPR036291">
    <property type="entry name" value="NAD(P)-bd_dom_sf"/>
</dbReference>
<feature type="transmembrane region" description="Helical" evidence="2">
    <location>
        <begin position="863"/>
        <end position="894"/>
    </location>
</feature>
<dbReference type="SUPFAM" id="SSF51735">
    <property type="entry name" value="NAD(P)-binding Rossmann-fold domains"/>
    <property type="match status" value="1"/>
</dbReference>
<feature type="compositionally biased region" description="Low complexity" evidence="1">
    <location>
        <begin position="495"/>
        <end position="505"/>
    </location>
</feature>
<sequence length="900" mass="95669">MTDQIPTLRTLSLRTRPLNTHALAWSSDAELAVGADESIHVFLPEFSVAASQAQAASTEPSSLTAATGSATATPNAAVSREQFFSTKLRIPVPAAINPRINAHIATQNATSEKATPGDETGLLATGAGQATRLRTVDDDDDEEDYENEDDAGVDRDDAGYGCGPVTGFGGSLNQIVALAWSPSDLGLNGRPVLSAVLTCGTVLVYGEAEPDKEDMPIGTLRERSFERWKILWGIGGPLPGVGWRDRVKAWAWARGVGWGRALAAYVTDMDELVVVAVERRGESLADWKIKEVASFHAAGPHEKVDVNDPDYVPSASPFGLRWSPWAQTADGTTVTLGYVATNYIGFRRLTITSWADGEDPIIKTDEADSEGLCLHLGTDSFFEWENTVFQDGELLACRGIIATPLHAKPFQISLTGKTGDSMPIHRVADCLIIHPSHESTVQYTLVRLSATATTSWLQSNTASIPQWANEIERLVNLRLPPSMAYKGALSDSENDGSASSSAGSDSDSDDDLQIDADAQVHPNRVRIWALAASPACGSSALLFSRSVTLYPDRPQRSKVAFGWLPATDAGEDRFTPAVQLSAEGRAWEWMYGGGPPVPGVSQPLYVAAPTAADGGVRGLFANLVGQHQCVFCDGALRWQMGGYYECVKGHSFEISLSDTSLLHYPMKSTMKSLISATDATARAFFTSKAFAVVGASSDPAKFGHQVFAWYLVNSLPVTPLNPHSSSITVSGKSFATVSSVSALPDPTHTGVSIITPPSATLKVLRDAHEAGVRAVWLQPGTWDEAVVEYLAPGEDGVSPFETVVAGEGGRGHGGWAEKTGKGLLQSPFTSNRCDSETSALMICRAGPQQAAGNAVVNLGAAELVAIAIAIAAIAFVTLIIVTFIFTVIVQVFAIPSPNCI</sequence>
<dbReference type="InterPro" id="IPR024761">
    <property type="entry name" value="TFIIIC_delta_N"/>
</dbReference>
<keyword evidence="2" id="KW-1133">Transmembrane helix</keyword>
<evidence type="ECO:0000256" key="1">
    <source>
        <dbReference type="SAM" id="MobiDB-lite"/>
    </source>
</evidence>
<dbReference type="PANTHER" id="PTHR33303">
    <property type="entry name" value="CYTOPLASMIC PROTEIN-RELATED"/>
    <property type="match status" value="1"/>
</dbReference>